<sequence>MKRRNFLAVGLLLASNFSAITSAQAQVSSMGEAINKSGRQRMLSQRMAKAYLQIGLEVDLEKSKKILDLSLSNFDRQAVELRAFAPTPEIKSALLEMEKTWSSYKELLVGKVANKQDAKAILSLSEEMLRMNDSITTQLEKHAGTSNGQLVNLAGRQRMLSQRMAKYYQAAQWGLMPADGSAKLEAARKEFIASMNTLSKAPINNTRIKEELEMAQQQWLFFDNAIKQTEDSKGRNMAATNVATTSERLLEIMDKVTNLYQQISG</sequence>
<evidence type="ECO:0000256" key="1">
    <source>
        <dbReference type="ARBA" id="ARBA00004141"/>
    </source>
</evidence>
<dbReference type="GO" id="GO:0016020">
    <property type="term" value="C:membrane"/>
    <property type="evidence" value="ECO:0007669"/>
    <property type="project" value="UniProtKB-SubCell"/>
</dbReference>
<keyword evidence="3" id="KW-1133">Transmembrane helix</keyword>
<evidence type="ECO:0000259" key="6">
    <source>
        <dbReference type="Pfam" id="PF13675"/>
    </source>
</evidence>
<proteinExistence type="predicted"/>
<evidence type="ECO:0000256" key="5">
    <source>
        <dbReference type="SAM" id="SignalP"/>
    </source>
</evidence>
<feature type="chain" id="PRO_5019370401" description="NarX-like N-terminal domain-containing protein" evidence="5">
    <location>
        <begin position="26"/>
        <end position="265"/>
    </location>
</feature>
<name>A0A3S9HF05_9BURK</name>
<organism evidence="7 8">
    <name type="scientific">Undibacterium parvum</name>
    <dbReference type="NCBI Taxonomy" id="401471"/>
    <lineage>
        <taxon>Bacteria</taxon>
        <taxon>Pseudomonadati</taxon>
        <taxon>Pseudomonadota</taxon>
        <taxon>Betaproteobacteria</taxon>
        <taxon>Burkholderiales</taxon>
        <taxon>Oxalobacteraceae</taxon>
        <taxon>Undibacterium</taxon>
    </lineage>
</organism>
<dbReference type="Proteomes" id="UP000275663">
    <property type="component" value="Chromosome"/>
</dbReference>
<dbReference type="InterPro" id="IPR029095">
    <property type="entry name" value="NarX-like_N"/>
</dbReference>
<gene>
    <name evidence="7" type="ORF">EJN92_00755</name>
</gene>
<dbReference type="Pfam" id="PF13675">
    <property type="entry name" value="PilJ"/>
    <property type="match status" value="2"/>
</dbReference>
<protein>
    <recommendedName>
        <fullName evidence="6">NarX-like N-terminal domain-containing protein</fullName>
    </recommendedName>
</protein>
<comment type="subcellular location">
    <subcellularLocation>
        <location evidence="1">Membrane</location>
        <topology evidence="1">Multi-pass membrane protein</topology>
    </subcellularLocation>
</comment>
<dbReference type="AlphaFoldDB" id="A0A3S9HF05"/>
<keyword evidence="8" id="KW-1185">Reference proteome</keyword>
<dbReference type="EMBL" id="CP034464">
    <property type="protein sequence ID" value="AZP10688.1"/>
    <property type="molecule type" value="Genomic_DNA"/>
</dbReference>
<evidence type="ECO:0000256" key="3">
    <source>
        <dbReference type="ARBA" id="ARBA00022989"/>
    </source>
</evidence>
<keyword evidence="2" id="KW-0812">Transmembrane</keyword>
<evidence type="ECO:0000313" key="7">
    <source>
        <dbReference type="EMBL" id="AZP10688.1"/>
    </source>
</evidence>
<keyword evidence="4" id="KW-0472">Membrane</keyword>
<dbReference type="RefSeq" id="WP_126126087.1">
    <property type="nucleotide sequence ID" value="NZ_CP034464.1"/>
</dbReference>
<dbReference type="OrthoDB" id="952521at2"/>
<dbReference type="KEGG" id="upv:EJN92_00755"/>
<evidence type="ECO:0000256" key="2">
    <source>
        <dbReference type="ARBA" id="ARBA00022692"/>
    </source>
</evidence>
<dbReference type="Gene3D" id="1.20.120.960">
    <property type="entry name" value="Histidine kinase NarX, sensor domain"/>
    <property type="match status" value="1"/>
</dbReference>
<evidence type="ECO:0000256" key="4">
    <source>
        <dbReference type="ARBA" id="ARBA00023136"/>
    </source>
</evidence>
<feature type="domain" description="NarX-like N-terminal" evidence="6">
    <location>
        <begin position="25"/>
        <end position="122"/>
    </location>
</feature>
<dbReference type="InterPro" id="IPR042295">
    <property type="entry name" value="NarX-like_N_sf"/>
</dbReference>
<feature type="signal peptide" evidence="5">
    <location>
        <begin position="1"/>
        <end position="25"/>
    </location>
</feature>
<evidence type="ECO:0000313" key="8">
    <source>
        <dbReference type="Proteomes" id="UP000275663"/>
    </source>
</evidence>
<feature type="domain" description="NarX-like N-terminal" evidence="6">
    <location>
        <begin position="147"/>
        <end position="238"/>
    </location>
</feature>
<reference evidence="7 8" key="1">
    <citation type="journal article" date="2011" name="Int. J. Syst. Evol. Microbiol.">
        <title>Description of Undibacterium oligocarboniphilum sp. nov., isolated from purified water, and Undibacterium pigrum strain CCUG 49012 as the type strain of Undibacterium parvum sp. nov., and emended descriptions of the genus Undibacterium and the species Undibacterium pigrum.</title>
        <authorList>
            <person name="Eder W."/>
            <person name="Wanner G."/>
            <person name="Ludwig W."/>
            <person name="Busse H.J."/>
            <person name="Ziemke-Kageler F."/>
            <person name="Lang E."/>
        </authorList>
    </citation>
    <scope>NUCLEOTIDE SEQUENCE [LARGE SCALE GENOMIC DNA]</scope>
    <source>
        <strain evidence="7 8">DSM 23061</strain>
    </source>
</reference>
<accession>A0A3S9HF05</accession>
<keyword evidence="5" id="KW-0732">Signal</keyword>